<dbReference type="AlphaFoldDB" id="A0A6N2C893"/>
<sequence>MNSRDRGIPAQRTQMSKETKRTVSWLERQFTTKASRDYDSSNSVDYPTAVAVAAFVVKSIEDKSNKDQTKTNIGANKPLSNIKSKANDIIERPEKSTAVKAAKSNSKVPDKNVVIRTATLNQEPLNSTRSLKQSANFEDNRKNSTFKNIDIASAKTPIRLSMSQKEMTKGTTTTTNHVVGNSKANIWENEEMKKIKERYEKQHNVILDWETKKKKKSKRHLEQIEAKLDRRRAMTKQSFYNDIERIEKIAGGAKAKAEQNQEKEEHKVKERANKIRSTGKMPATCLCF</sequence>
<comment type="similarity">
    <text evidence="1">Belongs to the remorin family.</text>
</comment>
<organism evidence="4">
    <name type="scientific">Solanum chilense</name>
    <name type="common">Tomato</name>
    <name type="synonym">Lycopersicon chilense</name>
    <dbReference type="NCBI Taxonomy" id="4083"/>
    <lineage>
        <taxon>Eukaryota</taxon>
        <taxon>Viridiplantae</taxon>
        <taxon>Streptophyta</taxon>
        <taxon>Embryophyta</taxon>
        <taxon>Tracheophyta</taxon>
        <taxon>Spermatophyta</taxon>
        <taxon>Magnoliopsida</taxon>
        <taxon>eudicotyledons</taxon>
        <taxon>Gunneridae</taxon>
        <taxon>Pentapetalae</taxon>
        <taxon>asterids</taxon>
        <taxon>lamiids</taxon>
        <taxon>Solanales</taxon>
        <taxon>Solanaceae</taxon>
        <taxon>Solanoideae</taxon>
        <taxon>Solaneae</taxon>
        <taxon>Solanum</taxon>
        <taxon>Solanum subgen. Lycopersicon</taxon>
    </lineage>
</organism>
<evidence type="ECO:0000313" key="4">
    <source>
        <dbReference type="EMBL" id="TMX02909.1"/>
    </source>
</evidence>
<dbReference type="Pfam" id="PF03763">
    <property type="entry name" value="Remorin_C"/>
    <property type="match status" value="1"/>
</dbReference>
<evidence type="ECO:0000256" key="1">
    <source>
        <dbReference type="ARBA" id="ARBA00005711"/>
    </source>
</evidence>
<feature type="region of interest" description="Disordered" evidence="2">
    <location>
        <begin position="255"/>
        <end position="276"/>
    </location>
</feature>
<evidence type="ECO:0000259" key="3">
    <source>
        <dbReference type="Pfam" id="PF03763"/>
    </source>
</evidence>
<protein>
    <recommendedName>
        <fullName evidence="3">Remorin C-terminal domain-containing protein</fullName>
    </recommendedName>
</protein>
<evidence type="ECO:0000256" key="2">
    <source>
        <dbReference type="SAM" id="MobiDB-lite"/>
    </source>
</evidence>
<dbReference type="PANTHER" id="PTHR31471">
    <property type="entry name" value="OS02G0116800 PROTEIN"/>
    <property type="match status" value="1"/>
</dbReference>
<name>A0A6N2C893_SOLCI</name>
<feature type="compositionally biased region" description="Basic and acidic residues" evidence="2">
    <location>
        <begin position="255"/>
        <end position="273"/>
    </location>
</feature>
<comment type="caution">
    <text evidence="4">The sequence shown here is derived from an EMBL/GenBank/DDBJ whole genome shotgun (WGS) entry which is preliminary data.</text>
</comment>
<gene>
    <name evidence="4" type="ORF">EJD97_019349</name>
</gene>
<dbReference type="EMBL" id="RXGB01000543">
    <property type="protein sequence ID" value="TMX02909.1"/>
    <property type="molecule type" value="Genomic_DNA"/>
</dbReference>
<accession>A0A6N2C893</accession>
<reference evidence="4" key="1">
    <citation type="submission" date="2019-05" db="EMBL/GenBank/DDBJ databases">
        <title>The de novo reference genome and transcriptome assemblies of the wild tomato species Solanum chilense.</title>
        <authorList>
            <person name="Stam R."/>
            <person name="Nosenko T."/>
            <person name="Hoerger A.C."/>
            <person name="Stephan W."/>
            <person name="Seidel M.A."/>
            <person name="Kuhn J.M.M."/>
            <person name="Haberer G."/>
            <person name="Tellier A."/>
        </authorList>
    </citation>
    <scope>NUCLEOTIDE SEQUENCE</scope>
    <source>
        <tissue evidence="4">Mature leaves</tissue>
    </source>
</reference>
<proteinExistence type="inferred from homology"/>
<feature type="region of interest" description="Disordered" evidence="2">
    <location>
        <begin position="1"/>
        <end position="21"/>
    </location>
</feature>
<dbReference type="InterPro" id="IPR005516">
    <property type="entry name" value="Remorin_C"/>
</dbReference>
<feature type="domain" description="Remorin C-terminal" evidence="3">
    <location>
        <begin position="181"/>
        <end position="283"/>
    </location>
</feature>
<dbReference type="PANTHER" id="PTHR31471:SF51">
    <property type="entry name" value="REMORIN FAMILY PROTEIN"/>
    <property type="match status" value="1"/>
</dbReference>